<dbReference type="AlphaFoldDB" id="A0A0C2TRD6"/>
<sequence length="250" mass="27588">PLTPPPSSSLELQDQARSDNMQCDSAVLAPATNFEQTFRSIVECSSQNRFRELIQIAEQADLNSYGDPDNPARLCVLAPLVFAYLIIDDLPPAKHVLLRLPDSPHSASLSTTIRNLSSACWQRAYVQVYANTKSLNDLLAQADFFDEGLANALTHMLASFIESFRRRTTSLLMEAYTTVPLSLATEYLGMSKQDVLSALERDGWQYDPTSDTLAASPRPEAKTTSITGSLTSPLSTFYHVVESVSQLESY</sequence>
<evidence type="ECO:0000259" key="1">
    <source>
        <dbReference type="Pfam" id="PF10075"/>
    </source>
</evidence>
<dbReference type="STRING" id="946122.A0A0C2TRD6"/>
<gene>
    <name evidence="2" type="ORF">M378DRAFT_68898</name>
</gene>
<accession>A0A0C2TRD6</accession>
<dbReference type="InParanoid" id="A0A0C2TRD6"/>
<dbReference type="EMBL" id="KN818225">
    <property type="protein sequence ID" value="KIL69854.1"/>
    <property type="molecule type" value="Genomic_DNA"/>
</dbReference>
<reference evidence="2 3" key="1">
    <citation type="submission" date="2014-04" db="EMBL/GenBank/DDBJ databases">
        <title>Evolutionary Origins and Diversification of the Mycorrhizal Mutualists.</title>
        <authorList>
            <consortium name="DOE Joint Genome Institute"/>
            <consortium name="Mycorrhizal Genomics Consortium"/>
            <person name="Kohler A."/>
            <person name="Kuo A."/>
            <person name="Nagy L.G."/>
            <person name="Floudas D."/>
            <person name="Copeland A."/>
            <person name="Barry K.W."/>
            <person name="Cichocki N."/>
            <person name="Veneault-Fourrey C."/>
            <person name="LaButti K."/>
            <person name="Lindquist E.A."/>
            <person name="Lipzen A."/>
            <person name="Lundell T."/>
            <person name="Morin E."/>
            <person name="Murat C."/>
            <person name="Riley R."/>
            <person name="Ohm R."/>
            <person name="Sun H."/>
            <person name="Tunlid A."/>
            <person name="Henrissat B."/>
            <person name="Grigoriev I.V."/>
            <person name="Hibbett D.S."/>
            <person name="Martin F."/>
        </authorList>
    </citation>
    <scope>NUCLEOTIDE SEQUENCE [LARGE SCALE GENOMIC DNA]</scope>
    <source>
        <strain evidence="2 3">Koide BX008</strain>
    </source>
</reference>
<name>A0A0C2TRD6_AMAMK</name>
<dbReference type="HOGENOM" id="CLU_094291_0_0_1"/>
<organism evidence="2 3">
    <name type="scientific">Amanita muscaria (strain Koide BX008)</name>
    <dbReference type="NCBI Taxonomy" id="946122"/>
    <lineage>
        <taxon>Eukaryota</taxon>
        <taxon>Fungi</taxon>
        <taxon>Dikarya</taxon>
        <taxon>Basidiomycota</taxon>
        <taxon>Agaricomycotina</taxon>
        <taxon>Agaricomycetes</taxon>
        <taxon>Agaricomycetidae</taxon>
        <taxon>Agaricales</taxon>
        <taxon>Pluteineae</taxon>
        <taxon>Amanitaceae</taxon>
        <taxon>Amanita</taxon>
    </lineage>
</organism>
<feature type="non-terminal residue" evidence="2">
    <location>
        <position position="1"/>
    </location>
</feature>
<dbReference type="Pfam" id="PF10075">
    <property type="entry name" value="CSN8_PSD8_EIF3K"/>
    <property type="match status" value="1"/>
</dbReference>
<protein>
    <recommendedName>
        <fullName evidence="1">CSN8/PSMD8/EIF3K domain-containing protein</fullName>
    </recommendedName>
</protein>
<dbReference type="OrthoDB" id="5351233at2759"/>
<proteinExistence type="predicted"/>
<evidence type="ECO:0000313" key="2">
    <source>
        <dbReference type="EMBL" id="KIL69854.1"/>
    </source>
</evidence>
<dbReference type="Proteomes" id="UP000054549">
    <property type="component" value="Unassembled WGS sequence"/>
</dbReference>
<feature type="domain" description="CSN8/PSMD8/EIF3K" evidence="1">
    <location>
        <begin position="81"/>
        <end position="223"/>
    </location>
</feature>
<keyword evidence="3" id="KW-1185">Reference proteome</keyword>
<dbReference type="InterPro" id="IPR033464">
    <property type="entry name" value="CSN8_PSD8_EIF3K"/>
</dbReference>
<evidence type="ECO:0000313" key="3">
    <source>
        <dbReference type="Proteomes" id="UP000054549"/>
    </source>
</evidence>